<comment type="caution">
    <text evidence="1">The sequence shown here is derived from an EMBL/GenBank/DDBJ whole genome shotgun (WGS) entry which is preliminary data.</text>
</comment>
<dbReference type="Gene3D" id="3.40.50.300">
    <property type="entry name" value="P-loop containing nucleotide triphosphate hydrolases"/>
    <property type="match status" value="1"/>
</dbReference>
<reference evidence="2" key="1">
    <citation type="journal article" date="2019" name="Int. J. Syst. Evol. Microbiol.">
        <title>The Global Catalogue of Microorganisms (GCM) 10K type strain sequencing project: providing services to taxonomists for standard genome sequencing and annotation.</title>
        <authorList>
            <consortium name="The Broad Institute Genomics Platform"/>
            <consortium name="The Broad Institute Genome Sequencing Center for Infectious Disease"/>
            <person name="Wu L."/>
            <person name="Ma J."/>
        </authorList>
    </citation>
    <scope>NUCLEOTIDE SEQUENCE [LARGE SCALE GENOMIC DNA]</scope>
    <source>
        <strain evidence="2">CGMCC 4.7676</strain>
    </source>
</reference>
<evidence type="ECO:0008006" key="3">
    <source>
        <dbReference type="Google" id="ProtNLM"/>
    </source>
</evidence>
<protein>
    <recommendedName>
        <fullName evidence="3">AAA family ATPase</fullName>
    </recommendedName>
</protein>
<keyword evidence="2" id="KW-1185">Reference proteome</keyword>
<dbReference type="Proteomes" id="UP001595645">
    <property type="component" value="Unassembled WGS sequence"/>
</dbReference>
<organism evidence="1 2">
    <name type="scientific">Amycolatopsis speibonae</name>
    <dbReference type="NCBI Taxonomy" id="1450224"/>
    <lineage>
        <taxon>Bacteria</taxon>
        <taxon>Bacillati</taxon>
        <taxon>Actinomycetota</taxon>
        <taxon>Actinomycetes</taxon>
        <taxon>Pseudonocardiales</taxon>
        <taxon>Pseudonocardiaceae</taxon>
        <taxon>Amycolatopsis</taxon>
    </lineage>
</organism>
<dbReference type="SUPFAM" id="SSF52540">
    <property type="entry name" value="P-loop containing nucleoside triphosphate hydrolases"/>
    <property type="match status" value="2"/>
</dbReference>
<name>A0ABV7P8P6_9PSEU</name>
<gene>
    <name evidence="1" type="ORF">ACFOSH_36190</name>
</gene>
<accession>A0ABV7P8P6</accession>
<dbReference type="InterPro" id="IPR027417">
    <property type="entry name" value="P-loop_NTPase"/>
</dbReference>
<evidence type="ECO:0000313" key="1">
    <source>
        <dbReference type="EMBL" id="MFC3454905.1"/>
    </source>
</evidence>
<sequence>MLPSEALEDLAARYRMSGGDLRAVAAVADADARLSGNGHPVTEHVEPAIAIVTRGRTSGAVRSILPRRTTDDLVLPDAQMSQLTEIASAFRAWPRVAESWAFARKMTAGGVKALFTGDPGTGKTMSAEVVTVILGLELLKVDHFLHHPAGALDPFGRGQCRGQPFSQALLLPLGTVVDRLGQFVELVGEPGGRLLAQRLKVFRWFLDLGLEFVAALGDALLRPRQLTADRVRDGRDDLPHLLDVVVAGFDEDLIRLVGQTEQLSWPHLTSPQAAGARR</sequence>
<proteinExistence type="predicted"/>
<evidence type="ECO:0000313" key="2">
    <source>
        <dbReference type="Proteomes" id="UP001595645"/>
    </source>
</evidence>
<dbReference type="EMBL" id="JBHRWK010000076">
    <property type="protein sequence ID" value="MFC3454905.1"/>
    <property type="molecule type" value="Genomic_DNA"/>
</dbReference>